<proteinExistence type="predicted"/>
<protein>
    <recommendedName>
        <fullName evidence="2">PWWP domain-containing protein</fullName>
    </recommendedName>
</protein>
<dbReference type="SMART" id="SM00293">
    <property type="entry name" value="PWWP"/>
    <property type="match status" value="1"/>
</dbReference>
<sequence>MSSSLEPKQLVLAKIKGFPDWPAIVVPADQIPAKLKTSKNAKFLDNYLHNDHVCVKFYYDDQYSWTNFASTKPLNDQIIDDYLISVGELNGGDDPASVPSTGKRGGRKKRITEAYLKVKQVPVDEFLEWGSWGKPVVPDLESELEAEEITPEYEAPGESKPVNRKKRAAASAKSEQSKKKQKATKKSTSTTTSKLVQKGGKKVGKSRRGAKDESETPDSVAFDEEEFIINDEAEGDDDYISSLDDSVSVEDDDEDADDADDFADEDENVDDAEDSGELLDDEEAGEVDNAQLEDEEGEEVWGLDTSKAKDLNVKFNEIPPASALAVEVAEMTAWCRELRAELQKLIFPLKKQKQGEKAEKKEEAQNDDMNGEKSTADSATLIPADTTSNQIAAELVKTEEAKEQNGMEEASEKAKEEDQEEDDRVIDYKKINKTIDGLVAPLLAADLSKSILKTTGLMKIINIILKKPELQTPTVRKLNKWWADNFHFKIDVDYRWGDDYTIEMHLQEEEERKEREEERKRRRKEERKSHSLAATPDVEDTSFSVKSEA</sequence>
<feature type="region of interest" description="Disordered" evidence="1">
    <location>
        <begin position="508"/>
        <end position="549"/>
    </location>
</feature>
<evidence type="ECO:0000256" key="1">
    <source>
        <dbReference type="SAM" id="MobiDB-lite"/>
    </source>
</evidence>
<dbReference type="STRING" id="763406.A0A1E3NJB2"/>
<feature type="compositionally biased region" description="Basic and acidic residues" evidence="1">
    <location>
        <begin position="400"/>
        <end position="416"/>
    </location>
</feature>
<feature type="compositionally biased region" description="Basic and acidic residues" evidence="1">
    <location>
        <begin position="353"/>
        <end position="375"/>
    </location>
</feature>
<feature type="domain" description="PWWP" evidence="2">
    <location>
        <begin position="7"/>
        <end position="77"/>
    </location>
</feature>
<reference evidence="3 4" key="1">
    <citation type="journal article" date="2016" name="Proc. Natl. Acad. Sci. U.S.A.">
        <title>Comparative genomics of biotechnologically important yeasts.</title>
        <authorList>
            <person name="Riley R."/>
            <person name="Haridas S."/>
            <person name="Wolfe K.H."/>
            <person name="Lopes M.R."/>
            <person name="Hittinger C.T."/>
            <person name="Goeker M."/>
            <person name="Salamov A.A."/>
            <person name="Wisecaver J.H."/>
            <person name="Long T.M."/>
            <person name="Calvey C.H."/>
            <person name="Aerts A.L."/>
            <person name="Barry K.W."/>
            <person name="Choi C."/>
            <person name="Clum A."/>
            <person name="Coughlan A.Y."/>
            <person name="Deshpande S."/>
            <person name="Douglass A.P."/>
            <person name="Hanson S.J."/>
            <person name="Klenk H.-P."/>
            <person name="LaButti K.M."/>
            <person name="Lapidus A."/>
            <person name="Lindquist E.A."/>
            <person name="Lipzen A.M."/>
            <person name="Meier-Kolthoff J.P."/>
            <person name="Ohm R.A."/>
            <person name="Otillar R.P."/>
            <person name="Pangilinan J.L."/>
            <person name="Peng Y."/>
            <person name="Rokas A."/>
            <person name="Rosa C.A."/>
            <person name="Scheuner C."/>
            <person name="Sibirny A.A."/>
            <person name="Slot J.C."/>
            <person name="Stielow J.B."/>
            <person name="Sun H."/>
            <person name="Kurtzman C.P."/>
            <person name="Blackwell M."/>
            <person name="Grigoriev I.V."/>
            <person name="Jeffries T.W."/>
        </authorList>
    </citation>
    <scope>NUCLEOTIDE SEQUENCE [LARGE SCALE GENOMIC DNA]</scope>
    <source>
        <strain evidence="3 4">NRRL Y-2026</strain>
    </source>
</reference>
<feature type="region of interest" description="Disordered" evidence="1">
    <location>
        <begin position="143"/>
        <end position="301"/>
    </location>
</feature>
<evidence type="ECO:0000259" key="2">
    <source>
        <dbReference type="PROSITE" id="PS50812"/>
    </source>
</evidence>
<dbReference type="OrthoDB" id="62853at2759"/>
<accession>A0A1E3NJB2</accession>
<feature type="region of interest" description="Disordered" evidence="1">
    <location>
        <begin position="352"/>
        <end position="376"/>
    </location>
</feature>
<dbReference type="PROSITE" id="PS50812">
    <property type="entry name" value="PWWP"/>
    <property type="match status" value="1"/>
</dbReference>
<dbReference type="GeneID" id="30176460"/>
<feature type="compositionally biased region" description="Acidic residues" evidence="1">
    <location>
        <begin position="247"/>
        <end position="301"/>
    </location>
</feature>
<feature type="compositionally biased region" description="Low complexity" evidence="1">
    <location>
        <begin position="186"/>
        <end position="198"/>
    </location>
</feature>
<dbReference type="Gene3D" id="2.30.30.140">
    <property type="match status" value="1"/>
</dbReference>
<name>A0A1E3NJB2_9ASCO</name>
<feature type="compositionally biased region" description="Basic residues" evidence="1">
    <location>
        <begin position="199"/>
        <end position="208"/>
    </location>
</feature>
<dbReference type="AlphaFoldDB" id="A0A1E3NJB2"/>
<feature type="region of interest" description="Disordered" evidence="1">
    <location>
        <begin position="400"/>
        <end position="421"/>
    </location>
</feature>
<dbReference type="SUPFAM" id="SSF63748">
    <property type="entry name" value="Tudor/PWWP/MBT"/>
    <property type="match status" value="1"/>
</dbReference>
<organism evidence="3 4">
    <name type="scientific">Pichia membranifaciens NRRL Y-2026</name>
    <dbReference type="NCBI Taxonomy" id="763406"/>
    <lineage>
        <taxon>Eukaryota</taxon>
        <taxon>Fungi</taxon>
        <taxon>Dikarya</taxon>
        <taxon>Ascomycota</taxon>
        <taxon>Saccharomycotina</taxon>
        <taxon>Pichiomycetes</taxon>
        <taxon>Pichiales</taxon>
        <taxon>Pichiaceae</taxon>
        <taxon>Pichia</taxon>
    </lineage>
</organism>
<gene>
    <name evidence="3" type="ORF">PICMEDRAFT_11248</name>
</gene>
<dbReference type="RefSeq" id="XP_019017345.1">
    <property type="nucleotide sequence ID" value="XM_019159773.1"/>
</dbReference>
<dbReference type="EMBL" id="KV454003">
    <property type="protein sequence ID" value="ODQ46232.1"/>
    <property type="molecule type" value="Genomic_DNA"/>
</dbReference>
<dbReference type="Proteomes" id="UP000094455">
    <property type="component" value="Unassembled WGS sequence"/>
</dbReference>
<keyword evidence="4" id="KW-1185">Reference proteome</keyword>
<feature type="compositionally biased region" description="Acidic residues" evidence="1">
    <location>
        <begin position="221"/>
        <end position="239"/>
    </location>
</feature>
<dbReference type="InterPro" id="IPR000313">
    <property type="entry name" value="PWWP_dom"/>
</dbReference>
<evidence type="ECO:0000313" key="3">
    <source>
        <dbReference type="EMBL" id="ODQ46232.1"/>
    </source>
</evidence>
<dbReference type="Pfam" id="PF00855">
    <property type="entry name" value="PWWP"/>
    <property type="match status" value="1"/>
</dbReference>
<evidence type="ECO:0000313" key="4">
    <source>
        <dbReference type="Proteomes" id="UP000094455"/>
    </source>
</evidence>
<feature type="compositionally biased region" description="Basic and acidic residues" evidence="1">
    <location>
        <begin position="508"/>
        <end position="519"/>
    </location>
</feature>